<accession>A0A285AVF4</accession>
<keyword evidence="1" id="KW-1133">Transmembrane helix</keyword>
<name>A0A285AVF4_9ENTR</name>
<evidence type="ECO:0000313" key="2">
    <source>
        <dbReference type="EMBL" id="SNU32660.1"/>
    </source>
</evidence>
<keyword evidence="1" id="KW-0812">Transmembrane</keyword>
<dbReference type="AlphaFoldDB" id="A0A285AVF4"/>
<evidence type="ECO:0000256" key="1">
    <source>
        <dbReference type="SAM" id="Phobius"/>
    </source>
</evidence>
<gene>
    <name evidence="2" type="ORF">KOSB73_120004</name>
</gene>
<protein>
    <submittedName>
        <fullName evidence="2">Uncharacterized protein</fullName>
    </submittedName>
</protein>
<dbReference type="EMBL" id="FZTC01000004">
    <property type="protein sequence ID" value="SNU32660.1"/>
    <property type="molecule type" value="Genomic_DNA"/>
</dbReference>
<sequence length="62" mass="7038">MQPIGDMTPQSFPLQQLQSFINASHTRTSPTRQYNAGYYLALHINIASFIVGLSLLTYTYQE</sequence>
<proteinExistence type="predicted"/>
<evidence type="ECO:0000313" key="3">
    <source>
        <dbReference type="Proteomes" id="UP000220639"/>
    </source>
</evidence>
<organism evidence="2 3">
    <name type="scientific">Klebsiella grimontii</name>
    <dbReference type="NCBI Taxonomy" id="2058152"/>
    <lineage>
        <taxon>Bacteria</taxon>
        <taxon>Pseudomonadati</taxon>
        <taxon>Pseudomonadota</taxon>
        <taxon>Gammaproteobacteria</taxon>
        <taxon>Enterobacterales</taxon>
        <taxon>Enterobacteriaceae</taxon>
        <taxon>Klebsiella/Raoultella group</taxon>
        <taxon>Klebsiella</taxon>
    </lineage>
</organism>
<reference evidence="3" key="1">
    <citation type="submission" date="2017-08" db="EMBL/GenBank/DDBJ databases">
        <authorList>
            <person name="Brisse S."/>
        </authorList>
    </citation>
    <scope>NUCLEOTIDE SEQUENCE [LARGE SCALE GENOMIC DNA]</scope>
    <source>
        <strain evidence="3">06D021</strain>
    </source>
</reference>
<feature type="transmembrane region" description="Helical" evidence="1">
    <location>
        <begin position="36"/>
        <end position="58"/>
    </location>
</feature>
<dbReference type="Proteomes" id="UP000220639">
    <property type="component" value="Unassembled WGS sequence"/>
</dbReference>
<keyword evidence="1" id="KW-0472">Membrane</keyword>